<proteinExistence type="predicted"/>
<sequence>MVHKVQTSRDHFQGGDLAWMVATLCELAVASRGDEGRRSVSGQERASLRDLARCFWEKTKEEAPPGGDAADARDDDGAAGAATGDAAKVTAALASLEPAD</sequence>
<organism evidence="2">
    <name type="scientific">Chloropicon laureae</name>
    <dbReference type="NCBI Taxonomy" id="464258"/>
    <lineage>
        <taxon>Eukaryota</taxon>
        <taxon>Viridiplantae</taxon>
        <taxon>Chlorophyta</taxon>
        <taxon>Chloropicophyceae</taxon>
        <taxon>Chloropicales</taxon>
        <taxon>Chloropicaceae</taxon>
        <taxon>Chloropicon</taxon>
    </lineage>
</organism>
<reference evidence="2" key="1">
    <citation type="submission" date="2021-01" db="EMBL/GenBank/DDBJ databases">
        <authorList>
            <person name="Corre E."/>
            <person name="Pelletier E."/>
            <person name="Niang G."/>
            <person name="Scheremetjew M."/>
            <person name="Finn R."/>
            <person name="Kale V."/>
            <person name="Holt S."/>
            <person name="Cochrane G."/>
            <person name="Meng A."/>
            <person name="Brown T."/>
            <person name="Cohen L."/>
        </authorList>
    </citation>
    <scope>NUCLEOTIDE SEQUENCE</scope>
    <source>
        <strain evidence="2">RCC856</strain>
    </source>
</reference>
<evidence type="ECO:0000256" key="1">
    <source>
        <dbReference type="SAM" id="MobiDB-lite"/>
    </source>
</evidence>
<gene>
    <name evidence="2" type="ORF">CLAU1311_LOCUS5422</name>
</gene>
<name>A0A7S2Z4C5_9CHLO</name>
<feature type="region of interest" description="Disordered" evidence="1">
    <location>
        <begin position="58"/>
        <end position="83"/>
    </location>
</feature>
<evidence type="ECO:0000313" key="2">
    <source>
        <dbReference type="EMBL" id="CAE0021507.1"/>
    </source>
</evidence>
<dbReference type="EMBL" id="HBHU01008383">
    <property type="protein sequence ID" value="CAE0021507.1"/>
    <property type="molecule type" value="Transcribed_RNA"/>
</dbReference>
<protein>
    <submittedName>
        <fullName evidence="2">Uncharacterized protein</fullName>
    </submittedName>
</protein>
<dbReference type="AlphaFoldDB" id="A0A7S2Z4C5"/>
<accession>A0A7S2Z4C5</accession>